<evidence type="ECO:0000313" key="2">
    <source>
        <dbReference type="EMBL" id="RVW72818.1"/>
    </source>
</evidence>
<organism evidence="2 3">
    <name type="scientific">Vitis vinifera</name>
    <name type="common">Grape</name>
    <dbReference type="NCBI Taxonomy" id="29760"/>
    <lineage>
        <taxon>Eukaryota</taxon>
        <taxon>Viridiplantae</taxon>
        <taxon>Streptophyta</taxon>
        <taxon>Embryophyta</taxon>
        <taxon>Tracheophyta</taxon>
        <taxon>Spermatophyta</taxon>
        <taxon>Magnoliopsida</taxon>
        <taxon>eudicotyledons</taxon>
        <taxon>Gunneridae</taxon>
        <taxon>Pentapetalae</taxon>
        <taxon>rosids</taxon>
        <taxon>Vitales</taxon>
        <taxon>Vitaceae</taxon>
        <taxon>Viteae</taxon>
        <taxon>Vitis</taxon>
    </lineage>
</organism>
<comment type="caution">
    <text evidence="2">The sequence shown here is derived from an EMBL/GenBank/DDBJ whole genome shotgun (WGS) entry which is preliminary data.</text>
</comment>
<evidence type="ECO:0000313" key="3">
    <source>
        <dbReference type="Proteomes" id="UP000288805"/>
    </source>
</evidence>
<sequence>MREKIERRRWKGSSFRVESKVFEIGAEERKGKPQVIIIESKREVSSWVRLRPGECRVFSGKSESVHQGQGRRKMGNGMEGK</sequence>
<proteinExistence type="predicted"/>
<dbReference type="Proteomes" id="UP000288805">
    <property type="component" value="Unassembled WGS sequence"/>
</dbReference>
<reference evidence="2 3" key="1">
    <citation type="journal article" date="2018" name="PLoS Genet.">
        <title>Population sequencing reveals clonal diversity and ancestral inbreeding in the grapevine cultivar Chardonnay.</title>
        <authorList>
            <person name="Roach M.J."/>
            <person name="Johnson D.L."/>
            <person name="Bohlmann J."/>
            <person name="van Vuuren H.J."/>
            <person name="Jones S.J."/>
            <person name="Pretorius I.S."/>
            <person name="Schmidt S.A."/>
            <person name="Borneman A.R."/>
        </authorList>
    </citation>
    <scope>NUCLEOTIDE SEQUENCE [LARGE SCALE GENOMIC DNA]</scope>
    <source>
        <strain evidence="3">cv. Chardonnay</strain>
        <tissue evidence="2">Leaf</tissue>
    </source>
</reference>
<gene>
    <name evidence="2" type="ORF">CK203_049216</name>
</gene>
<dbReference type="AlphaFoldDB" id="A0A438GKT0"/>
<protein>
    <submittedName>
        <fullName evidence="2">Uncharacterized protein</fullName>
    </submittedName>
</protein>
<feature type="region of interest" description="Disordered" evidence="1">
    <location>
        <begin position="60"/>
        <end position="81"/>
    </location>
</feature>
<name>A0A438GKT0_VITVI</name>
<evidence type="ECO:0000256" key="1">
    <source>
        <dbReference type="SAM" id="MobiDB-lite"/>
    </source>
</evidence>
<accession>A0A438GKT0</accession>
<dbReference type="EMBL" id="QGNW01000406">
    <property type="protein sequence ID" value="RVW72818.1"/>
    <property type="molecule type" value="Genomic_DNA"/>
</dbReference>